<comment type="caution">
    <text evidence="3">The sequence shown here is derived from an EMBL/GenBank/DDBJ whole genome shotgun (WGS) entry which is preliminary data.</text>
</comment>
<evidence type="ECO:0000259" key="2">
    <source>
        <dbReference type="Pfam" id="PF02538"/>
    </source>
</evidence>
<dbReference type="Pfam" id="PF02538">
    <property type="entry name" value="Hydantoinase_B"/>
    <property type="match status" value="1"/>
</dbReference>
<sequence length="788" mass="84805">MHSTATPDGVIRHNEVDLDAFDLDEWNGVKLSYIPRADVPVSPALQLDREFDADPDPITSEVIRWRLWNMNLEHSETLKRASGTPIVCFNDDLNTSLLTENGDTFVGGPTIQYFIGAADLAVKWTLQFRSENPGIHDGDMYMINDPYIASTHQMDTAICAPIFHGGRLFAWTFSAAHQRDLGGGDIGSFGVNATDIYGEPVPWPAVALLRKGELQKDIVELFSRQSRFPELCELQLRAQVAGANSAKRRMLELLDEYGPRLVKGVMRRLIRDTSHSVSERLREIPDGSWSNVTYVNGSGGRQIHCVQMNLRKIGDQLLISNEGTDPQVPGGGNGAYNSFRSTVLAAANTLLAWDHLLCPAGVLNHLQFAPVPGTITCARFPAGVSMPFTPLLSVSQAGQLISSMLLAGPEHMRARAIATGASSSYQGSTTWGVDRDGQPFFGLTGDTMAGGFGAAAGVDGADNGGTYWWPRGNSGNVEEWESTIPFLYLYRRSQRDSGGPGEFRGGNGIEYALLGHKAQTFGTQLGGSHPAVNTTPGLAGGYPGHQGRWLGATDTPIQALLSSGILPADRTALDAACGGLRDLSNGERFDPNADGVLVVHRTAGGGYGDPLRRDPEAVARDVADRALSAEAARLDYGVILDGTVVDGPATGEERARRRAQRLATAEPPRSPAKAPLGRELERQPVTAAVALTRYAEGAVWVCEYCDHVLAEEAVGYRGGSAMWQSTPSDVDAERYPDVRPHVDAEVVLREWYCPGCADILTIDFCLAEDPPAVDVTLAAGAARSKESV</sequence>
<dbReference type="Proteomes" id="UP001500957">
    <property type="component" value="Unassembled WGS sequence"/>
</dbReference>
<keyword evidence="4" id="KW-1185">Reference proteome</keyword>
<dbReference type="Pfam" id="PF08882">
    <property type="entry name" value="Acetone_carb_G"/>
    <property type="match status" value="1"/>
</dbReference>
<organism evidence="3 4">
    <name type="scientific">Sporichthya brevicatena</name>
    <dbReference type="NCBI Taxonomy" id="171442"/>
    <lineage>
        <taxon>Bacteria</taxon>
        <taxon>Bacillati</taxon>
        <taxon>Actinomycetota</taxon>
        <taxon>Actinomycetes</taxon>
        <taxon>Sporichthyales</taxon>
        <taxon>Sporichthyaceae</taxon>
        <taxon>Sporichthya</taxon>
    </lineage>
</organism>
<dbReference type="RefSeq" id="WP_344602924.1">
    <property type="nucleotide sequence ID" value="NZ_BAAAHE010000008.1"/>
</dbReference>
<dbReference type="InterPro" id="IPR003692">
    <property type="entry name" value="Hydantoinase_B"/>
</dbReference>
<accession>A0ABP3RPL2</accession>
<protein>
    <submittedName>
        <fullName evidence="3">Hydantoinase B/oxoprolinase family protein</fullName>
    </submittedName>
</protein>
<dbReference type="InterPro" id="IPR045079">
    <property type="entry name" value="Oxoprolinase-like"/>
</dbReference>
<proteinExistence type="predicted"/>
<reference evidence="4" key="1">
    <citation type="journal article" date="2019" name="Int. J. Syst. Evol. Microbiol.">
        <title>The Global Catalogue of Microorganisms (GCM) 10K type strain sequencing project: providing services to taxonomists for standard genome sequencing and annotation.</title>
        <authorList>
            <consortium name="The Broad Institute Genomics Platform"/>
            <consortium name="The Broad Institute Genome Sequencing Center for Infectious Disease"/>
            <person name="Wu L."/>
            <person name="Ma J."/>
        </authorList>
    </citation>
    <scope>NUCLEOTIDE SEQUENCE [LARGE SCALE GENOMIC DNA]</scope>
    <source>
        <strain evidence="4">JCM 10671</strain>
    </source>
</reference>
<dbReference type="PANTHER" id="PTHR11365:SF23">
    <property type="entry name" value="HYPOTHETICAL 5-OXOPROLINASE (EUROFUNG)-RELATED"/>
    <property type="match status" value="1"/>
</dbReference>
<dbReference type="EMBL" id="BAAAHE010000008">
    <property type="protein sequence ID" value="GAA0611870.1"/>
    <property type="molecule type" value="Genomic_DNA"/>
</dbReference>
<evidence type="ECO:0000313" key="3">
    <source>
        <dbReference type="EMBL" id="GAA0611870.1"/>
    </source>
</evidence>
<evidence type="ECO:0000313" key="4">
    <source>
        <dbReference type="Proteomes" id="UP001500957"/>
    </source>
</evidence>
<feature type="domain" description="Hydantoinase B/oxoprolinase" evidence="2">
    <location>
        <begin position="56"/>
        <end position="610"/>
    </location>
</feature>
<name>A0ABP3RPL2_9ACTN</name>
<feature type="region of interest" description="Disordered" evidence="1">
    <location>
        <begin position="647"/>
        <end position="679"/>
    </location>
</feature>
<dbReference type="InterPro" id="IPR016750">
    <property type="entry name" value="Aceto_COase_bsu/gsu"/>
</dbReference>
<dbReference type="PANTHER" id="PTHR11365">
    <property type="entry name" value="5-OXOPROLINASE RELATED"/>
    <property type="match status" value="1"/>
</dbReference>
<evidence type="ECO:0000256" key="1">
    <source>
        <dbReference type="SAM" id="MobiDB-lite"/>
    </source>
</evidence>
<gene>
    <name evidence="3" type="ORF">GCM10009547_12380</name>
</gene>